<keyword evidence="5" id="KW-0479">Metal-binding</keyword>
<dbReference type="Pfam" id="PF04962">
    <property type="entry name" value="KduI"/>
    <property type="match status" value="1"/>
</dbReference>
<evidence type="ECO:0000256" key="6">
    <source>
        <dbReference type="ARBA" id="ARBA00022833"/>
    </source>
</evidence>
<evidence type="ECO:0000256" key="1">
    <source>
        <dbReference type="ARBA" id="ARBA00000552"/>
    </source>
</evidence>
<dbReference type="EMBL" id="LT629791">
    <property type="protein sequence ID" value="SDU82987.1"/>
    <property type="molecule type" value="Genomic_DNA"/>
</dbReference>
<keyword evidence="6" id="KW-0862">Zinc</keyword>
<sequence length="273" mass="29823">MMEVRQATAPASAETATTAELRERYLVDDLFADGEVRAVYTHEDRLVVAGAVPTADESLALPAADPLRAEHFLERRELGVVNVGGPGRLIVDDEPYELGTLDGAYVGRGRRVAFRGDGARFYLVSATAHADHGVAVFRRAEIEPVDLGDQRGASVRRLYRYVWGSGGHPSCQLQLGVTVIAEGSVWNTMPPHRHDRRTEVYLYTQLDDDARVLHVLGEPGHTRHLWVRDGEAVISPSWSVHAGAGTGPYAFVWAMAGENTDYGDLDPVALEAL</sequence>
<dbReference type="InterPro" id="IPR007045">
    <property type="entry name" value="KduI"/>
</dbReference>
<dbReference type="STRING" id="419479.SAMN04488563_6484"/>
<dbReference type="Proteomes" id="UP000182977">
    <property type="component" value="Chromosome I"/>
</dbReference>
<dbReference type="CDD" id="cd20491">
    <property type="entry name" value="cupin_KduI_C"/>
    <property type="match status" value="1"/>
</dbReference>
<protein>
    <recommendedName>
        <fullName evidence="4">5-dehydro-4-deoxy-D-glucuronate isomerase</fullName>
        <ecNumber evidence="4">5.3.1.17</ecNumber>
    </recommendedName>
</protein>
<dbReference type="GO" id="GO:0045490">
    <property type="term" value="P:pectin catabolic process"/>
    <property type="evidence" value="ECO:0007669"/>
    <property type="project" value="InterPro"/>
</dbReference>
<comment type="similarity">
    <text evidence="3">Belongs to the KduI family.</text>
</comment>
<dbReference type="SUPFAM" id="SSF51182">
    <property type="entry name" value="RmlC-like cupins"/>
    <property type="match status" value="1"/>
</dbReference>
<comment type="catalytic activity">
    <reaction evidence="1">
        <text>5-dehydro-4-deoxy-D-glucuronate = 3-deoxy-D-glycero-2,5-hexodiulosonate</text>
        <dbReference type="Rhea" id="RHEA:23896"/>
        <dbReference type="ChEBI" id="CHEBI:17117"/>
        <dbReference type="ChEBI" id="CHEBI:29071"/>
        <dbReference type="EC" id="5.3.1.17"/>
    </reaction>
</comment>
<dbReference type="InterPro" id="IPR011051">
    <property type="entry name" value="RmlC_Cupin_sf"/>
</dbReference>
<comment type="cofactor">
    <cofactor evidence="2">
        <name>Zn(2+)</name>
        <dbReference type="ChEBI" id="CHEBI:29105"/>
    </cofactor>
</comment>
<reference evidence="9" key="1">
    <citation type="submission" date="2016-10" db="EMBL/GenBank/DDBJ databases">
        <authorList>
            <person name="Varghese N."/>
            <person name="Submissions S."/>
        </authorList>
    </citation>
    <scope>NUCLEOTIDE SEQUENCE [LARGE SCALE GENOMIC DNA]</scope>
    <source>
        <strain evidence="9">DSM 45079</strain>
    </source>
</reference>
<dbReference type="NCBIfam" id="NF002091">
    <property type="entry name" value="PRK00924.1"/>
    <property type="match status" value="1"/>
</dbReference>
<evidence type="ECO:0000256" key="5">
    <source>
        <dbReference type="ARBA" id="ARBA00022723"/>
    </source>
</evidence>
<dbReference type="InterPro" id="IPR027449">
    <property type="entry name" value="KduI_N"/>
</dbReference>
<evidence type="ECO:0000256" key="7">
    <source>
        <dbReference type="ARBA" id="ARBA00023235"/>
    </source>
</evidence>
<evidence type="ECO:0000313" key="9">
    <source>
        <dbReference type="Proteomes" id="UP000182977"/>
    </source>
</evidence>
<dbReference type="AlphaFoldDB" id="A0A1H2LPS2"/>
<dbReference type="PANTHER" id="PTHR38461">
    <property type="entry name" value="4-DEOXY-L-THREO-5-HEXOSULOSE-URONATE KETOL-ISOMERASE"/>
    <property type="match status" value="1"/>
</dbReference>
<organism evidence="8 9">
    <name type="scientific">Jiangella alkaliphila</name>
    <dbReference type="NCBI Taxonomy" id="419479"/>
    <lineage>
        <taxon>Bacteria</taxon>
        <taxon>Bacillati</taxon>
        <taxon>Actinomycetota</taxon>
        <taxon>Actinomycetes</taxon>
        <taxon>Jiangellales</taxon>
        <taxon>Jiangellaceae</taxon>
        <taxon>Jiangella</taxon>
    </lineage>
</organism>
<gene>
    <name evidence="8" type="ORF">SAMN04488563_6484</name>
</gene>
<accession>A0A1H2LPS2</accession>
<dbReference type="CDD" id="cd20294">
    <property type="entry name" value="cupin_KduI_N"/>
    <property type="match status" value="1"/>
</dbReference>
<dbReference type="InterPro" id="IPR021120">
    <property type="entry name" value="KduI/IolB_isomerase"/>
</dbReference>
<dbReference type="InterPro" id="IPR014710">
    <property type="entry name" value="RmlC-like_jellyroll"/>
</dbReference>
<dbReference type="PANTHER" id="PTHR38461:SF1">
    <property type="entry name" value="4-DEOXY-L-THREO-5-HEXOSULOSE-URONATE KETOL-ISOMERASE"/>
    <property type="match status" value="1"/>
</dbReference>
<evidence type="ECO:0000256" key="3">
    <source>
        <dbReference type="ARBA" id="ARBA00008086"/>
    </source>
</evidence>
<dbReference type="GO" id="GO:0008697">
    <property type="term" value="F:4-deoxy-L-threo-5-hexosulose-uronate ketol-isomerase activity"/>
    <property type="evidence" value="ECO:0007669"/>
    <property type="project" value="UniProtKB-EC"/>
</dbReference>
<keyword evidence="9" id="KW-1185">Reference proteome</keyword>
<keyword evidence="7 8" id="KW-0413">Isomerase</keyword>
<dbReference type="GO" id="GO:0046872">
    <property type="term" value="F:metal ion binding"/>
    <property type="evidence" value="ECO:0007669"/>
    <property type="project" value="UniProtKB-KW"/>
</dbReference>
<dbReference type="OrthoDB" id="9770644at2"/>
<dbReference type="EC" id="5.3.1.17" evidence="4"/>
<evidence type="ECO:0000256" key="4">
    <source>
        <dbReference type="ARBA" id="ARBA00012547"/>
    </source>
</evidence>
<evidence type="ECO:0000313" key="8">
    <source>
        <dbReference type="EMBL" id="SDU82987.1"/>
    </source>
</evidence>
<dbReference type="GO" id="GO:0019698">
    <property type="term" value="P:D-galacturonate catabolic process"/>
    <property type="evidence" value="ECO:0007669"/>
    <property type="project" value="TreeGrafter"/>
</dbReference>
<dbReference type="Gene3D" id="2.60.120.10">
    <property type="entry name" value="Jelly Rolls"/>
    <property type="match status" value="1"/>
</dbReference>
<dbReference type="GO" id="GO:0042840">
    <property type="term" value="P:D-glucuronate catabolic process"/>
    <property type="evidence" value="ECO:0007669"/>
    <property type="project" value="TreeGrafter"/>
</dbReference>
<name>A0A1H2LPS2_9ACTN</name>
<dbReference type="Gene3D" id="2.60.120.520">
    <property type="entry name" value="pectin degrading enzyme 5-keto 4- deoxyuronate isomerase, domain 1"/>
    <property type="match status" value="1"/>
</dbReference>
<evidence type="ECO:0000256" key="2">
    <source>
        <dbReference type="ARBA" id="ARBA00001947"/>
    </source>
</evidence>
<proteinExistence type="inferred from homology"/>